<keyword evidence="3" id="KW-0812">Transmembrane</keyword>
<protein>
    <submittedName>
        <fullName evidence="4">Uncharacterized protein</fullName>
    </submittedName>
</protein>
<sequence length="285" mass="29717">MARGRSAGWIAGAVVLVLALSAVGWFLVISPKFDEAAETQAMVDDTEMRNDILRTEVAALAEKSTHIEDYRTELAGLQRQIPVDAQLPALVDAFQAIANETGVLITEITPAAPTAVTIAETVPAATPEPTPAATDPAATPAPEGEVTDGTDPNAVPTTPTPTAPEGLVYLQVNVRVVGPYENVAVFVERAQNLERLFLVGAVDVVRLDPAEEASGRPEIFEGWVESTVTGLAFVLTPPASAVPLPDGTGEDGTGEDGTGEDGETPPPPTMPDSDRNPFLPLAPPS</sequence>
<feature type="region of interest" description="Disordered" evidence="2">
    <location>
        <begin position="125"/>
        <end position="163"/>
    </location>
</feature>
<keyword evidence="3" id="KW-0472">Membrane</keyword>
<gene>
    <name evidence="4" type="ORF">AFE02nite_05900</name>
</gene>
<evidence type="ECO:0000313" key="4">
    <source>
        <dbReference type="EMBL" id="GEN78856.1"/>
    </source>
</evidence>
<keyword evidence="1" id="KW-0175">Coiled coil</keyword>
<dbReference type="RefSeq" id="WP_034244936.1">
    <property type="nucleotide sequence ID" value="NZ_BJYK01000001.1"/>
</dbReference>
<feature type="compositionally biased region" description="Acidic residues" evidence="2">
    <location>
        <begin position="248"/>
        <end position="263"/>
    </location>
</feature>
<proteinExistence type="predicted"/>
<organism evidence="4 5">
    <name type="scientific">Actinotalea fermentans</name>
    <dbReference type="NCBI Taxonomy" id="43671"/>
    <lineage>
        <taxon>Bacteria</taxon>
        <taxon>Bacillati</taxon>
        <taxon>Actinomycetota</taxon>
        <taxon>Actinomycetes</taxon>
        <taxon>Micrococcales</taxon>
        <taxon>Cellulomonadaceae</taxon>
        <taxon>Actinotalea</taxon>
    </lineage>
</organism>
<dbReference type="AlphaFoldDB" id="A0A511YUL8"/>
<feature type="compositionally biased region" description="Low complexity" evidence="2">
    <location>
        <begin position="125"/>
        <end position="143"/>
    </location>
</feature>
<name>A0A511YUL8_9CELL</name>
<evidence type="ECO:0000313" key="5">
    <source>
        <dbReference type="Proteomes" id="UP000321484"/>
    </source>
</evidence>
<feature type="coiled-coil region" evidence="1">
    <location>
        <begin position="43"/>
        <end position="80"/>
    </location>
</feature>
<feature type="region of interest" description="Disordered" evidence="2">
    <location>
        <begin position="239"/>
        <end position="285"/>
    </location>
</feature>
<evidence type="ECO:0000256" key="3">
    <source>
        <dbReference type="SAM" id="Phobius"/>
    </source>
</evidence>
<evidence type="ECO:0000256" key="2">
    <source>
        <dbReference type="SAM" id="MobiDB-lite"/>
    </source>
</evidence>
<feature type="transmembrane region" description="Helical" evidence="3">
    <location>
        <begin position="7"/>
        <end position="28"/>
    </location>
</feature>
<keyword evidence="3" id="KW-1133">Transmembrane helix</keyword>
<accession>A0A511YUL8</accession>
<dbReference type="EMBL" id="BJYK01000001">
    <property type="protein sequence ID" value="GEN78856.1"/>
    <property type="molecule type" value="Genomic_DNA"/>
</dbReference>
<comment type="caution">
    <text evidence="4">The sequence shown here is derived from an EMBL/GenBank/DDBJ whole genome shotgun (WGS) entry which is preliminary data.</text>
</comment>
<dbReference type="OrthoDB" id="4823950at2"/>
<evidence type="ECO:0000256" key="1">
    <source>
        <dbReference type="SAM" id="Coils"/>
    </source>
</evidence>
<reference evidence="4 5" key="1">
    <citation type="submission" date="2019-07" db="EMBL/GenBank/DDBJ databases">
        <title>Whole genome shotgun sequence of Actinotalea fermentans NBRC 105374.</title>
        <authorList>
            <person name="Hosoyama A."/>
            <person name="Uohara A."/>
            <person name="Ohji S."/>
            <person name="Ichikawa N."/>
        </authorList>
    </citation>
    <scope>NUCLEOTIDE SEQUENCE [LARGE SCALE GENOMIC DNA]</scope>
    <source>
        <strain evidence="4 5">NBRC 105374</strain>
    </source>
</reference>
<dbReference type="Proteomes" id="UP000321484">
    <property type="component" value="Unassembled WGS sequence"/>
</dbReference>
<keyword evidence="5" id="KW-1185">Reference proteome</keyword>